<proteinExistence type="predicted"/>
<reference evidence="1 2" key="1">
    <citation type="submission" date="2019-09" db="EMBL/GenBank/DDBJ databases">
        <title>Whole genome sequences of isolates from the Mars Exploration Rovers.</title>
        <authorList>
            <person name="Seuylemezian A."/>
            <person name="Vaishampayan P."/>
        </authorList>
    </citation>
    <scope>NUCLEOTIDE SEQUENCE [LARGE SCALE GENOMIC DNA]</scope>
    <source>
        <strain evidence="1 2">MER_TA_151</strain>
    </source>
</reference>
<dbReference type="AlphaFoldDB" id="A0A5J5I5G1"/>
<protein>
    <submittedName>
        <fullName evidence="1">Uncharacterized protein</fullName>
    </submittedName>
</protein>
<gene>
    <name evidence="1" type="ORF">F4V44_02200</name>
</gene>
<sequence length="18" mass="2243">MQMHIMCYCIDHCHSRSF</sequence>
<evidence type="ECO:0000313" key="2">
    <source>
        <dbReference type="Proteomes" id="UP000326671"/>
    </source>
</evidence>
<organism evidence="1 2">
    <name type="scientific">Niallia endozanthoxylica</name>
    <dbReference type="NCBI Taxonomy" id="2036016"/>
    <lineage>
        <taxon>Bacteria</taxon>
        <taxon>Bacillati</taxon>
        <taxon>Bacillota</taxon>
        <taxon>Bacilli</taxon>
        <taxon>Bacillales</taxon>
        <taxon>Bacillaceae</taxon>
        <taxon>Niallia</taxon>
    </lineage>
</organism>
<name>A0A5J5I5G1_9BACI</name>
<dbReference type="Proteomes" id="UP000326671">
    <property type="component" value="Unassembled WGS sequence"/>
</dbReference>
<accession>A0A5J5I5G1</accession>
<comment type="caution">
    <text evidence="1">The sequence shown here is derived from an EMBL/GenBank/DDBJ whole genome shotgun (WGS) entry which is preliminary data.</text>
</comment>
<evidence type="ECO:0000313" key="1">
    <source>
        <dbReference type="EMBL" id="KAA9030689.1"/>
    </source>
</evidence>
<keyword evidence="2" id="KW-1185">Reference proteome</keyword>
<dbReference type="EMBL" id="VYKL01000006">
    <property type="protein sequence ID" value="KAA9030689.1"/>
    <property type="molecule type" value="Genomic_DNA"/>
</dbReference>